<name>I4C688_DESTA</name>
<dbReference type="SUPFAM" id="SSF54665">
    <property type="entry name" value="CO dehydrogenase molybdoprotein N-domain-like"/>
    <property type="match status" value="1"/>
</dbReference>
<dbReference type="AlphaFoldDB" id="I4C688"/>
<sequence>MGKYVGKSINRLDGVQKVTGSATFASDMIAPGMLFGKILRSPHPHARVLKVDASEAEKLPGVKAVIHRGNVPNNPFNTAAPMYLTVPYLKPVLDQQIFSEKVRFVGDEVAAVAAISEKIAAEACRLIKVEYEVLPAVFDIQEALAEDAPEIHDPKITPEGKNIVAEIIRLPPGPPSDDVEKAFEKADVIIEEEFNINIVKQCQMETMAALAVVEPDGKINVISTTQTPHPARAILAKVFGVPASKIRVSNPPFVGGGFGVRIGLSAKAEIMAVALSLAAKKPVKVVYTREEDFLATDTRHGAIVRVKLGAMKDGTFVALDLKGYTNTGAYCTFGAELPGVLGAMTLAIYNIPAIRYYGHSVYTNCTHAGAMRGFGNPQGNFPLERVVDMMAEKLNIDAKDLREKNIMKAGEPWFLPYPCSSSELAECIKRCAESIGWERRGKFKNNSGTIRRGLGMAVGTHVSNAWPFCVDYDNAYVAVQQDGSVNLSVGCCDMGTGTSTCLPQVCAETLGIKFEDLTFTFGDTASTPFTIGNHASRGAYAQGITVKAAAEDARKQILEYAAPLFKVSPGELTIEDSIIKKLTSSGEDVTVVDPATLPGAIEEAQAAPVPPPVDHEMISPVNTTGAQQGISLEGLSYYAHIRNKQFLGIGRTIPFNAPPWHCCAAEVEVDMELGTVQVIKMAAAHDVGTAINPKIVEGQIEGGVVQGIGFALNEEILYKPNGHQAHTSFSAYMLPTAEDIPEIDAIIVAGNDPSGPYGAKGVGECGLVCPASAIANAVADALGAKVNELPMTAERVYELIRKA</sequence>
<dbReference type="InterPro" id="IPR016208">
    <property type="entry name" value="Ald_Oxase/xanthine_DH-like"/>
</dbReference>
<dbReference type="STRING" id="706587.Desti_2396"/>
<dbReference type="RefSeq" id="WP_014810222.1">
    <property type="nucleotide sequence ID" value="NC_018025.1"/>
</dbReference>
<dbReference type="OrthoDB" id="9775084at2"/>
<dbReference type="eggNOG" id="COG1529">
    <property type="taxonomic scope" value="Bacteria"/>
</dbReference>
<accession>I4C688</accession>
<dbReference type="GO" id="GO:0005506">
    <property type="term" value="F:iron ion binding"/>
    <property type="evidence" value="ECO:0007669"/>
    <property type="project" value="InterPro"/>
</dbReference>
<dbReference type="Pfam" id="PF02738">
    <property type="entry name" value="MoCoBD_1"/>
    <property type="match status" value="1"/>
</dbReference>
<dbReference type="InterPro" id="IPR000674">
    <property type="entry name" value="Ald_Oxase/Xan_DH_a/b"/>
</dbReference>
<dbReference type="SUPFAM" id="SSF56003">
    <property type="entry name" value="Molybdenum cofactor-binding domain"/>
    <property type="match status" value="1"/>
</dbReference>
<dbReference type="Gene3D" id="3.90.1170.50">
    <property type="entry name" value="Aldehyde oxidase/xanthine dehydrogenase, a/b hammerhead"/>
    <property type="match status" value="1"/>
</dbReference>
<dbReference type="Pfam" id="PF01315">
    <property type="entry name" value="Ald_Xan_dh_C"/>
    <property type="match status" value="1"/>
</dbReference>
<dbReference type="Proteomes" id="UP000006055">
    <property type="component" value="Chromosome"/>
</dbReference>
<protein>
    <submittedName>
        <fullName evidence="2">Aerobic-type carbon monoxide dehydrogenase, large subunit CoxL/CutL-like protein</fullName>
        <ecNumber evidence="2">1.17.1.4</ecNumber>
    </submittedName>
</protein>
<gene>
    <name evidence="2" type="ordered locus">Desti_2396</name>
</gene>
<reference evidence="3" key="1">
    <citation type="submission" date="2012-06" db="EMBL/GenBank/DDBJ databases">
        <title>Complete sequence of chromosome of Desulfomonile tiedjei DSM 6799.</title>
        <authorList>
            <person name="Lucas S."/>
            <person name="Copeland A."/>
            <person name="Lapidus A."/>
            <person name="Glavina del Rio T."/>
            <person name="Dalin E."/>
            <person name="Tice H."/>
            <person name="Bruce D."/>
            <person name="Goodwin L."/>
            <person name="Pitluck S."/>
            <person name="Peters L."/>
            <person name="Ovchinnikova G."/>
            <person name="Zeytun A."/>
            <person name="Lu M."/>
            <person name="Kyrpides N."/>
            <person name="Mavromatis K."/>
            <person name="Ivanova N."/>
            <person name="Brettin T."/>
            <person name="Detter J.C."/>
            <person name="Han C."/>
            <person name="Larimer F."/>
            <person name="Land M."/>
            <person name="Hauser L."/>
            <person name="Markowitz V."/>
            <person name="Cheng J.-F."/>
            <person name="Hugenholtz P."/>
            <person name="Woyke T."/>
            <person name="Wu D."/>
            <person name="Spring S."/>
            <person name="Schroeder M."/>
            <person name="Brambilla E."/>
            <person name="Klenk H.-P."/>
            <person name="Eisen J.A."/>
        </authorList>
    </citation>
    <scope>NUCLEOTIDE SEQUENCE [LARGE SCALE GENOMIC DNA]</scope>
    <source>
        <strain evidence="3">ATCC 49306 / DSM 6799 / DCB-1</strain>
    </source>
</reference>
<dbReference type="EC" id="1.17.1.4" evidence="2"/>
<dbReference type="GO" id="GO:0004854">
    <property type="term" value="F:xanthine dehydrogenase activity"/>
    <property type="evidence" value="ECO:0007669"/>
    <property type="project" value="UniProtKB-EC"/>
</dbReference>
<dbReference type="Pfam" id="PF20256">
    <property type="entry name" value="MoCoBD_2"/>
    <property type="match status" value="1"/>
</dbReference>
<proteinExistence type="predicted"/>
<keyword evidence="3" id="KW-1185">Reference proteome</keyword>
<organism evidence="2 3">
    <name type="scientific">Desulfomonile tiedjei (strain ATCC 49306 / DSM 6799 / DCB-1)</name>
    <dbReference type="NCBI Taxonomy" id="706587"/>
    <lineage>
        <taxon>Bacteria</taxon>
        <taxon>Pseudomonadati</taxon>
        <taxon>Thermodesulfobacteriota</taxon>
        <taxon>Desulfomonilia</taxon>
        <taxon>Desulfomonilales</taxon>
        <taxon>Desulfomonilaceae</taxon>
        <taxon>Desulfomonile</taxon>
    </lineage>
</organism>
<evidence type="ECO:0000313" key="2">
    <source>
        <dbReference type="EMBL" id="AFM25079.1"/>
    </source>
</evidence>
<keyword evidence="2" id="KW-0560">Oxidoreductase</keyword>
<dbReference type="PANTHER" id="PTHR11908:SF157">
    <property type="entry name" value="XANTHINE DEHYDROGENASE SUBUNIT D-RELATED"/>
    <property type="match status" value="1"/>
</dbReference>
<dbReference type="EMBL" id="CP003360">
    <property type="protein sequence ID" value="AFM25079.1"/>
    <property type="molecule type" value="Genomic_DNA"/>
</dbReference>
<dbReference type="Gene3D" id="3.30.365.10">
    <property type="entry name" value="Aldehyde oxidase/xanthine dehydrogenase, molybdopterin binding domain"/>
    <property type="match status" value="4"/>
</dbReference>
<evidence type="ECO:0000313" key="3">
    <source>
        <dbReference type="Proteomes" id="UP000006055"/>
    </source>
</evidence>
<dbReference type="KEGG" id="dti:Desti_2396"/>
<feature type="domain" description="Aldehyde oxidase/xanthine dehydrogenase a/b hammerhead" evidence="1">
    <location>
        <begin position="19"/>
        <end position="135"/>
    </location>
</feature>
<dbReference type="InterPro" id="IPR008274">
    <property type="entry name" value="AldOxase/xan_DH_MoCoBD1"/>
</dbReference>
<dbReference type="InterPro" id="IPR037165">
    <property type="entry name" value="AldOxase/xan_DH_Mopterin-bd_sf"/>
</dbReference>
<dbReference type="PANTHER" id="PTHR11908">
    <property type="entry name" value="XANTHINE DEHYDROGENASE"/>
    <property type="match status" value="1"/>
</dbReference>
<dbReference type="SMART" id="SM01008">
    <property type="entry name" value="Ald_Xan_dh_C"/>
    <property type="match status" value="1"/>
</dbReference>
<dbReference type="PATRIC" id="fig|706587.4.peg.2755"/>
<evidence type="ECO:0000259" key="1">
    <source>
        <dbReference type="SMART" id="SM01008"/>
    </source>
</evidence>
<dbReference type="HOGENOM" id="CLU_001681_2_1_7"/>
<dbReference type="InterPro" id="IPR046867">
    <property type="entry name" value="AldOxase/xan_DH_MoCoBD2"/>
</dbReference>
<dbReference type="InterPro" id="IPR036856">
    <property type="entry name" value="Ald_Oxase/Xan_DH_a/b_sf"/>
</dbReference>